<keyword evidence="8 11" id="KW-0067">ATP-binding</keyword>
<dbReference type="eggNOG" id="COG0125">
    <property type="taxonomic scope" value="Bacteria"/>
</dbReference>
<evidence type="ECO:0000256" key="10">
    <source>
        <dbReference type="ARBA" id="ARBA00057735"/>
    </source>
</evidence>
<dbReference type="KEGG" id="ccu:Ccur_09210"/>
<dbReference type="PANTHER" id="PTHR10344:SF4">
    <property type="entry name" value="UMP-CMP KINASE 2, MITOCHONDRIAL"/>
    <property type="match status" value="1"/>
</dbReference>
<evidence type="ECO:0000256" key="6">
    <source>
        <dbReference type="ARBA" id="ARBA00022741"/>
    </source>
</evidence>
<dbReference type="EC" id="2.7.4.9" evidence="2 11"/>
<evidence type="ECO:0000256" key="11">
    <source>
        <dbReference type="HAMAP-Rule" id="MF_00165"/>
    </source>
</evidence>
<feature type="binding site" evidence="11">
    <location>
        <begin position="66"/>
        <end position="73"/>
    </location>
    <ligand>
        <name>ATP</name>
        <dbReference type="ChEBI" id="CHEBI:30616"/>
    </ligand>
</feature>
<dbReference type="Proteomes" id="UP000000954">
    <property type="component" value="Chromosome"/>
</dbReference>
<evidence type="ECO:0000256" key="7">
    <source>
        <dbReference type="ARBA" id="ARBA00022777"/>
    </source>
</evidence>
<evidence type="ECO:0000256" key="2">
    <source>
        <dbReference type="ARBA" id="ARBA00012980"/>
    </source>
</evidence>
<evidence type="ECO:0000256" key="9">
    <source>
        <dbReference type="ARBA" id="ARBA00048743"/>
    </source>
</evidence>
<dbReference type="PANTHER" id="PTHR10344">
    <property type="entry name" value="THYMIDYLATE KINASE"/>
    <property type="match status" value="1"/>
</dbReference>
<dbReference type="CDD" id="cd01672">
    <property type="entry name" value="TMPK"/>
    <property type="match status" value="1"/>
</dbReference>
<sequence>MPQEIGKQGENPESEQLQSEQSQLEGPQSGCSQGKQPQDGRSQSESSQGESLQSTGSRGAFITFEGGDGAGKSTHIKFLARALEQCGYSVVRLREPGGTQAGEALRQVVLDPSYEGLSAESELLIYEAARAQLVKEVIAPALAAGKIVLCDRFCDSTIAYQAYGRGLSRDFVQEANLFACQGIKPDRTVLIKAPTSARKQLERATRAQGPDRIELAGVEFHTRVREAFDAIAASDPDRVRVVVSASRKSETARLVFAAVADCVGWDANKLPFDEHFFEQANKIHGASRRKRGRQS</sequence>
<dbReference type="InterPro" id="IPR027417">
    <property type="entry name" value="P-loop_NTPase"/>
</dbReference>
<dbReference type="GO" id="GO:0005829">
    <property type="term" value="C:cytosol"/>
    <property type="evidence" value="ECO:0007669"/>
    <property type="project" value="TreeGrafter"/>
</dbReference>
<comment type="function">
    <text evidence="10 11">Phosphorylation of dTMP to form dTDP in both de novo and salvage pathways of dTTP synthesis.</text>
</comment>
<accession>C7MNX9</accession>
<keyword evidence="7 11" id="KW-0418">Kinase</keyword>
<evidence type="ECO:0000256" key="12">
    <source>
        <dbReference type="SAM" id="MobiDB-lite"/>
    </source>
</evidence>
<dbReference type="AlphaFoldDB" id="C7MNX9"/>
<dbReference type="GO" id="GO:0006235">
    <property type="term" value="P:dTTP biosynthetic process"/>
    <property type="evidence" value="ECO:0007669"/>
    <property type="project" value="UniProtKB-UniRule"/>
</dbReference>
<feature type="region of interest" description="Disordered" evidence="12">
    <location>
        <begin position="1"/>
        <end position="65"/>
    </location>
</feature>
<dbReference type="GO" id="GO:0006233">
    <property type="term" value="P:dTDP biosynthetic process"/>
    <property type="evidence" value="ECO:0007669"/>
    <property type="project" value="InterPro"/>
</dbReference>
<evidence type="ECO:0000256" key="5">
    <source>
        <dbReference type="ARBA" id="ARBA00022727"/>
    </source>
</evidence>
<proteinExistence type="inferred from homology"/>
<keyword evidence="4 11" id="KW-0808">Transferase</keyword>
<keyword evidence="6 11" id="KW-0547">Nucleotide-binding</keyword>
<dbReference type="PROSITE" id="PS01331">
    <property type="entry name" value="THYMIDYLATE_KINASE"/>
    <property type="match status" value="1"/>
</dbReference>
<reference evidence="14 15" key="1">
    <citation type="journal article" date="2009" name="Stand. Genomic Sci.">
        <title>Complete genome sequence of Cryptobacterium curtum type strain (12-3).</title>
        <authorList>
            <person name="Mavrommatis K."/>
            <person name="Pukall R."/>
            <person name="Rohde C."/>
            <person name="Chen F."/>
            <person name="Sims D."/>
            <person name="Brettin T."/>
            <person name="Kuske C."/>
            <person name="Detter J.C."/>
            <person name="Han C."/>
            <person name="Lapidus A."/>
            <person name="Copeland A."/>
            <person name="Glavina Del Rio T."/>
            <person name="Nolan M."/>
            <person name="Lucas S."/>
            <person name="Tice H."/>
            <person name="Cheng J.F."/>
            <person name="Bruce D."/>
            <person name="Goodwin L."/>
            <person name="Pitluck S."/>
            <person name="Ovchinnikova G."/>
            <person name="Pati A."/>
            <person name="Ivanova N."/>
            <person name="Chen A."/>
            <person name="Palaniappan K."/>
            <person name="Chain P."/>
            <person name="D'haeseleer P."/>
            <person name="Goker M."/>
            <person name="Bristow J."/>
            <person name="Eisen J.A."/>
            <person name="Markowitz V."/>
            <person name="Hugenholtz P."/>
            <person name="Rohde M."/>
            <person name="Klenk H.P."/>
            <person name="Kyrpides N.C."/>
        </authorList>
    </citation>
    <scope>NUCLEOTIDE SEQUENCE [LARGE SCALE GENOMIC DNA]</scope>
    <source>
        <strain evidence="15">ATCC 700683 / DSM 15641 / 12-3</strain>
    </source>
</reference>
<evidence type="ECO:0000256" key="4">
    <source>
        <dbReference type="ARBA" id="ARBA00022679"/>
    </source>
</evidence>
<organism evidence="14 15">
    <name type="scientific">Cryptobacterium curtum (strain ATCC 700683 / DSM 15641 / CCUG 43107 / 12-3)</name>
    <dbReference type="NCBI Taxonomy" id="469378"/>
    <lineage>
        <taxon>Bacteria</taxon>
        <taxon>Bacillati</taxon>
        <taxon>Actinomycetota</taxon>
        <taxon>Coriobacteriia</taxon>
        <taxon>Eggerthellales</taxon>
        <taxon>Eggerthellaceae</taxon>
        <taxon>Cryptobacterium</taxon>
    </lineage>
</organism>
<dbReference type="GO" id="GO:0005524">
    <property type="term" value="F:ATP binding"/>
    <property type="evidence" value="ECO:0007669"/>
    <property type="project" value="UniProtKB-UniRule"/>
</dbReference>
<evidence type="ECO:0000313" key="15">
    <source>
        <dbReference type="Proteomes" id="UP000000954"/>
    </source>
</evidence>
<dbReference type="HOGENOM" id="CLU_049131_0_0_11"/>
<dbReference type="Gene3D" id="3.40.50.300">
    <property type="entry name" value="P-loop containing nucleotide triphosphate hydrolases"/>
    <property type="match status" value="1"/>
</dbReference>
<comment type="catalytic activity">
    <reaction evidence="9 11">
        <text>dTMP + ATP = dTDP + ADP</text>
        <dbReference type="Rhea" id="RHEA:13517"/>
        <dbReference type="ChEBI" id="CHEBI:30616"/>
        <dbReference type="ChEBI" id="CHEBI:58369"/>
        <dbReference type="ChEBI" id="CHEBI:63528"/>
        <dbReference type="ChEBI" id="CHEBI:456216"/>
        <dbReference type="EC" id="2.7.4.9"/>
    </reaction>
</comment>
<dbReference type="InterPro" id="IPR039430">
    <property type="entry name" value="Thymidylate_kin-like_dom"/>
</dbReference>
<gene>
    <name evidence="11" type="primary">tmk</name>
    <name evidence="14" type="ordered locus">Ccur_09210</name>
</gene>
<evidence type="ECO:0000259" key="13">
    <source>
        <dbReference type="Pfam" id="PF02223"/>
    </source>
</evidence>
<feature type="compositionally biased region" description="Low complexity" evidence="12">
    <location>
        <begin position="43"/>
        <end position="57"/>
    </location>
</feature>
<dbReference type="GO" id="GO:0006227">
    <property type="term" value="P:dUDP biosynthetic process"/>
    <property type="evidence" value="ECO:0007669"/>
    <property type="project" value="TreeGrafter"/>
</dbReference>
<dbReference type="InterPro" id="IPR018095">
    <property type="entry name" value="Thymidylate_kin_CS"/>
</dbReference>
<feature type="compositionally biased region" description="Low complexity" evidence="12">
    <location>
        <begin position="14"/>
        <end position="30"/>
    </location>
</feature>
<keyword evidence="15" id="KW-1185">Reference proteome</keyword>
<dbReference type="SUPFAM" id="SSF52540">
    <property type="entry name" value="P-loop containing nucleoside triphosphate hydrolases"/>
    <property type="match status" value="1"/>
</dbReference>
<evidence type="ECO:0000256" key="8">
    <source>
        <dbReference type="ARBA" id="ARBA00022840"/>
    </source>
</evidence>
<dbReference type="EMBL" id="CP001682">
    <property type="protein sequence ID" value="ACU94619.1"/>
    <property type="molecule type" value="Genomic_DNA"/>
</dbReference>
<dbReference type="FunFam" id="3.40.50.300:FF:000225">
    <property type="entry name" value="Thymidylate kinase"/>
    <property type="match status" value="1"/>
</dbReference>
<dbReference type="RefSeq" id="WP_012803305.1">
    <property type="nucleotide sequence ID" value="NC_013170.1"/>
</dbReference>
<dbReference type="GO" id="GO:0004798">
    <property type="term" value="F:dTMP kinase activity"/>
    <property type="evidence" value="ECO:0007669"/>
    <property type="project" value="UniProtKB-UniRule"/>
</dbReference>
<dbReference type="InterPro" id="IPR018094">
    <property type="entry name" value="Thymidylate_kinase"/>
</dbReference>
<dbReference type="Pfam" id="PF02223">
    <property type="entry name" value="Thymidylate_kin"/>
    <property type="match status" value="1"/>
</dbReference>
<evidence type="ECO:0000256" key="1">
    <source>
        <dbReference type="ARBA" id="ARBA00009776"/>
    </source>
</evidence>
<feature type="domain" description="Thymidylate kinase-like" evidence="13">
    <location>
        <begin position="64"/>
        <end position="247"/>
    </location>
</feature>
<dbReference type="NCBIfam" id="TIGR00041">
    <property type="entry name" value="DTMP_kinase"/>
    <property type="match status" value="1"/>
</dbReference>
<keyword evidence="5 11" id="KW-0545">Nucleotide biosynthesis</keyword>
<comment type="similarity">
    <text evidence="1 11">Belongs to the thymidylate kinase family.</text>
</comment>
<feature type="compositionally biased region" description="Polar residues" evidence="12">
    <location>
        <begin position="31"/>
        <end position="41"/>
    </location>
</feature>
<dbReference type="STRING" id="469378.Ccur_09210"/>
<evidence type="ECO:0000256" key="3">
    <source>
        <dbReference type="ARBA" id="ARBA00017144"/>
    </source>
</evidence>
<evidence type="ECO:0000313" key="14">
    <source>
        <dbReference type="EMBL" id="ACU94619.1"/>
    </source>
</evidence>
<name>C7MNX9_CRYCD</name>
<protein>
    <recommendedName>
        <fullName evidence="3 11">Thymidylate kinase</fullName>
        <ecNumber evidence="2 11">2.7.4.9</ecNumber>
    </recommendedName>
    <alternativeName>
        <fullName evidence="11">dTMP kinase</fullName>
    </alternativeName>
</protein>
<dbReference type="HAMAP" id="MF_00165">
    <property type="entry name" value="Thymidylate_kinase"/>
    <property type="match status" value="1"/>
</dbReference>